<dbReference type="GO" id="GO:0010945">
    <property type="term" value="F:coenzyme A diphosphatase activity"/>
    <property type="evidence" value="ECO:0007669"/>
    <property type="project" value="InterPro"/>
</dbReference>
<reference evidence="3" key="1">
    <citation type="submission" date="2020-11" db="EMBL/GenBank/DDBJ databases">
        <authorList>
            <consortium name="DOE Joint Genome Institute"/>
            <person name="Ahrendt S."/>
            <person name="Riley R."/>
            <person name="Andreopoulos W."/>
            <person name="Labutti K."/>
            <person name="Pangilinan J."/>
            <person name="Ruiz-Duenas F.J."/>
            <person name="Barrasa J.M."/>
            <person name="Sanchez-Garcia M."/>
            <person name="Camarero S."/>
            <person name="Miyauchi S."/>
            <person name="Serrano A."/>
            <person name="Linde D."/>
            <person name="Babiker R."/>
            <person name="Drula E."/>
            <person name="Ayuso-Fernandez I."/>
            <person name="Pacheco R."/>
            <person name="Padilla G."/>
            <person name="Ferreira P."/>
            <person name="Barriuso J."/>
            <person name="Kellner H."/>
            <person name="Castanera R."/>
            <person name="Alfaro M."/>
            <person name="Ramirez L."/>
            <person name="Pisabarro A.G."/>
            <person name="Kuo A."/>
            <person name="Tritt A."/>
            <person name="Lipzen A."/>
            <person name="He G."/>
            <person name="Yan M."/>
            <person name="Ng V."/>
            <person name="Cullen D."/>
            <person name="Martin F."/>
            <person name="Rosso M.-N."/>
            <person name="Henrissat B."/>
            <person name="Hibbett D."/>
            <person name="Martinez A.T."/>
            <person name="Grigoriev I.V."/>
        </authorList>
    </citation>
    <scope>NUCLEOTIDE SEQUENCE</scope>
    <source>
        <strain evidence="3">AH 40177</strain>
    </source>
</reference>
<name>A0A9P5P855_9AGAR</name>
<sequence>MSSKRKPTSSNRIIPVGSRNFLGYHSSRQPEDKGKRQKKPTVPKSSEGNLAVLTKESRRCLRNLAAYRPSKESFPQPWLPFPRSRRAAVLVALFVGRKGDLYVLLSKRASTLRSFAGDTSLPGGKMDPEDETIEDTARREAFEEIGLVADPSKAPLLCFLEPFYVEKQLLVTPVVVLILDNTLQPILNSTEVTALFSHPLSSFLSSTPPASITRSEPELVELGGGEDSNYRYHASHDYDWDGPPARISSSVETGVVTAGRVGRRQIRARQRSERASSKLDRGTSMNDRTSQPMTQKRKVRMHRFLTGREAGGIKPVYGLTAAVLIRTARIGYSPSPLALASPDFAVNAPYEPTSSMRIAWAFCRPSMPNRANLLREALEEEGLLGRVDWARVRGVCGESGRADGNGVDGAERGRGRLGLYHRGLSVVRSKL</sequence>
<dbReference type="EMBL" id="JADNRY010000357">
    <property type="protein sequence ID" value="KAF9058708.1"/>
    <property type="molecule type" value="Genomic_DNA"/>
</dbReference>
<comment type="caution">
    <text evidence="3">The sequence shown here is derived from an EMBL/GenBank/DDBJ whole genome shotgun (WGS) entry which is preliminary data.</text>
</comment>
<feature type="domain" description="Nudix hydrolase" evidence="2">
    <location>
        <begin position="84"/>
        <end position="220"/>
    </location>
</feature>
<dbReference type="InterPro" id="IPR015797">
    <property type="entry name" value="NUDIX_hydrolase-like_dom_sf"/>
</dbReference>
<dbReference type="GO" id="GO:0015938">
    <property type="term" value="P:coenzyme A catabolic process"/>
    <property type="evidence" value="ECO:0007669"/>
    <property type="project" value="TreeGrafter"/>
</dbReference>
<feature type="compositionally biased region" description="Basic and acidic residues" evidence="1">
    <location>
        <begin position="270"/>
        <end position="281"/>
    </location>
</feature>
<dbReference type="AlphaFoldDB" id="A0A9P5P855"/>
<dbReference type="PROSITE" id="PS51462">
    <property type="entry name" value="NUDIX"/>
    <property type="match status" value="1"/>
</dbReference>
<proteinExistence type="predicted"/>
<organism evidence="3 4">
    <name type="scientific">Rhodocollybia butyracea</name>
    <dbReference type="NCBI Taxonomy" id="206335"/>
    <lineage>
        <taxon>Eukaryota</taxon>
        <taxon>Fungi</taxon>
        <taxon>Dikarya</taxon>
        <taxon>Basidiomycota</taxon>
        <taxon>Agaricomycotina</taxon>
        <taxon>Agaricomycetes</taxon>
        <taxon>Agaricomycetidae</taxon>
        <taxon>Agaricales</taxon>
        <taxon>Marasmiineae</taxon>
        <taxon>Omphalotaceae</taxon>
        <taxon>Rhodocollybia</taxon>
    </lineage>
</organism>
<feature type="region of interest" description="Disordered" evidence="1">
    <location>
        <begin position="265"/>
        <end position="297"/>
    </location>
</feature>
<accession>A0A9P5P855</accession>
<dbReference type="OrthoDB" id="10260614at2759"/>
<evidence type="ECO:0000313" key="4">
    <source>
        <dbReference type="Proteomes" id="UP000772434"/>
    </source>
</evidence>
<evidence type="ECO:0000313" key="3">
    <source>
        <dbReference type="EMBL" id="KAF9058708.1"/>
    </source>
</evidence>
<dbReference type="InterPro" id="IPR000086">
    <property type="entry name" value="NUDIX_hydrolase_dom"/>
</dbReference>
<protein>
    <submittedName>
        <fullName evidence="3">NUDIX hydrolase domain-like protein</fullName>
    </submittedName>
</protein>
<dbReference type="Gene3D" id="3.90.79.10">
    <property type="entry name" value="Nucleoside Triphosphate Pyrophosphohydrolase"/>
    <property type="match status" value="1"/>
</dbReference>
<dbReference type="SUPFAM" id="SSF55811">
    <property type="entry name" value="Nudix"/>
    <property type="match status" value="1"/>
</dbReference>
<dbReference type="Pfam" id="PF00293">
    <property type="entry name" value="NUDIX"/>
    <property type="match status" value="1"/>
</dbReference>
<evidence type="ECO:0000256" key="1">
    <source>
        <dbReference type="SAM" id="MobiDB-lite"/>
    </source>
</evidence>
<evidence type="ECO:0000259" key="2">
    <source>
        <dbReference type="PROSITE" id="PS51462"/>
    </source>
</evidence>
<dbReference type="CDD" id="cd03426">
    <property type="entry name" value="NUDIX_CoAse_Nudt7"/>
    <property type="match status" value="1"/>
</dbReference>
<feature type="compositionally biased region" description="Polar residues" evidence="1">
    <location>
        <begin position="283"/>
        <end position="294"/>
    </location>
</feature>
<keyword evidence="3" id="KW-0378">Hydrolase</keyword>
<dbReference type="PANTHER" id="PTHR12992:SF45">
    <property type="entry name" value="NUDIX HYDROLASE DOMAIN-CONTAINING PROTEIN"/>
    <property type="match status" value="1"/>
</dbReference>
<dbReference type="InterPro" id="IPR045121">
    <property type="entry name" value="CoAse"/>
</dbReference>
<dbReference type="PANTHER" id="PTHR12992">
    <property type="entry name" value="NUDIX HYDROLASE"/>
    <property type="match status" value="1"/>
</dbReference>
<feature type="region of interest" description="Disordered" evidence="1">
    <location>
        <begin position="1"/>
        <end position="50"/>
    </location>
</feature>
<keyword evidence="4" id="KW-1185">Reference proteome</keyword>
<dbReference type="Proteomes" id="UP000772434">
    <property type="component" value="Unassembled WGS sequence"/>
</dbReference>
<gene>
    <name evidence="3" type="ORF">BDP27DRAFT_1343094</name>
</gene>